<keyword evidence="1" id="KW-0812">Transmembrane</keyword>
<evidence type="ECO:0000313" key="4">
    <source>
        <dbReference type="Proteomes" id="UP000005361"/>
    </source>
</evidence>
<keyword evidence="2" id="KW-0732">Signal</keyword>
<dbReference type="OrthoDB" id="1806788at2"/>
<organism evidence="3 4">
    <name type="scientific">Pelosinus fermentans JBW45</name>
    <dbReference type="NCBI Taxonomy" id="1192197"/>
    <lineage>
        <taxon>Bacteria</taxon>
        <taxon>Bacillati</taxon>
        <taxon>Bacillota</taxon>
        <taxon>Negativicutes</taxon>
        <taxon>Selenomonadales</taxon>
        <taxon>Sporomusaceae</taxon>
        <taxon>Pelosinus</taxon>
    </lineage>
</organism>
<dbReference type="InterPro" id="IPR025060">
    <property type="entry name" value="DUF3999"/>
</dbReference>
<evidence type="ECO:0008006" key="5">
    <source>
        <dbReference type="Google" id="ProtNLM"/>
    </source>
</evidence>
<feature type="transmembrane region" description="Helical" evidence="1">
    <location>
        <begin position="386"/>
        <end position="405"/>
    </location>
</feature>
<gene>
    <name evidence="3" type="ORF">JBW_03765</name>
</gene>
<keyword evidence="1" id="KW-1133">Transmembrane helix</keyword>
<keyword evidence="1" id="KW-0472">Membrane</keyword>
<reference evidence="3 4" key="1">
    <citation type="journal article" date="2015" name="Genome Announc.">
        <title>Complete Genome Sequence of Pelosinus fermentans JBW45, a Member of a Remarkably Competitive Group of Negativicutes in the Firmicutes Phylum.</title>
        <authorList>
            <person name="De Leon K.B."/>
            <person name="Utturkar S.M."/>
            <person name="Camilleri L.B."/>
            <person name="Elias D.A."/>
            <person name="Arkin A.P."/>
            <person name="Fields M.W."/>
            <person name="Brown S.D."/>
            <person name="Wall J.D."/>
        </authorList>
    </citation>
    <scope>NUCLEOTIDE SEQUENCE [LARGE SCALE GENOMIC DNA]</scope>
    <source>
        <strain evidence="3 4">JBW45</strain>
    </source>
</reference>
<evidence type="ECO:0000313" key="3">
    <source>
        <dbReference type="EMBL" id="AJQ29102.1"/>
    </source>
</evidence>
<dbReference type="KEGG" id="pft:JBW_03765"/>
<feature type="signal peptide" evidence="2">
    <location>
        <begin position="1"/>
        <end position="22"/>
    </location>
</feature>
<feature type="chain" id="PRO_5003714901" description="DUF3999 family protein" evidence="2">
    <location>
        <begin position="23"/>
        <end position="411"/>
    </location>
</feature>
<accession>I8TZG5</accession>
<dbReference type="Pfam" id="PF13163">
    <property type="entry name" value="DUF3999"/>
    <property type="match status" value="1"/>
</dbReference>
<dbReference type="EMBL" id="CP010978">
    <property type="protein sequence ID" value="AJQ29102.1"/>
    <property type="molecule type" value="Genomic_DNA"/>
</dbReference>
<sequence length="411" mass="47648" precursor="true">MMIARCSLLVILTWMFVMPVFAAENMNAWNYFAPIYCEGNNQYKTFFVTEDIYEHASPGLADLRIVDEQGEYIPFYIQHGFSIVRENKIIYKSEVVERFKKNNDSYIDVQIIPLKNNTDVSGNSLIFELPKENFLKYIEIYGSNDGDKWSYIGRDYVFKTEEREKKEVAVGHKSKYTYYRIVVLDNPEDITLTNVNLSDQYTDSQWSSYFKMAQVNFDIKTDKTDSVITFFNDKKLKIKQIVIEAEGNFQRNYKLYGDNPNGAPLKSGELYNLQLENVKISGTNIDLSKTPTSASPITIKIDNRDDRPLDIKFIKIEYYIDKIVFPGSGNASYRLHFGNDKATKPKYEIELQKTYIEKERQDSSKLGIIEEEHRTLPPASSLNIKYVFNGIIVIISIFLIALLVSRMNVKK</sequence>
<reference evidence="4" key="2">
    <citation type="submission" date="2015-02" db="EMBL/GenBank/DDBJ databases">
        <title>Complete Genome Sequence of Pelosinus fermentans JBW45.</title>
        <authorList>
            <person name="De Leon K.B."/>
            <person name="Utturkar S.M."/>
            <person name="Camilleri L.B."/>
            <person name="Arkin A.P."/>
            <person name="Fields M.W."/>
            <person name="Brown S.D."/>
            <person name="Wall J.D."/>
        </authorList>
    </citation>
    <scope>NUCLEOTIDE SEQUENCE [LARGE SCALE GENOMIC DNA]</scope>
    <source>
        <strain evidence="4">JBW45</strain>
    </source>
</reference>
<dbReference type="STRING" id="1192197.JBW_03765"/>
<evidence type="ECO:0000256" key="1">
    <source>
        <dbReference type="SAM" id="Phobius"/>
    </source>
</evidence>
<dbReference type="Proteomes" id="UP000005361">
    <property type="component" value="Chromosome"/>
</dbReference>
<name>I8TZG5_9FIRM</name>
<evidence type="ECO:0000256" key="2">
    <source>
        <dbReference type="SAM" id="SignalP"/>
    </source>
</evidence>
<protein>
    <recommendedName>
        <fullName evidence="5">DUF3999 family protein</fullName>
    </recommendedName>
</protein>
<proteinExistence type="predicted"/>
<dbReference type="RefSeq" id="WP_007954238.1">
    <property type="nucleotide sequence ID" value="NZ_CP010978.1"/>
</dbReference>
<dbReference type="HOGENOM" id="CLU_635916_0_0_9"/>
<dbReference type="AlphaFoldDB" id="I8TZG5"/>